<reference evidence="3 5" key="1">
    <citation type="submission" date="2023-07" db="EMBL/GenBank/DDBJ databases">
        <title>Sorghum-associated microbial communities from plants grown in Nebraska, USA.</title>
        <authorList>
            <person name="Schachtman D."/>
        </authorList>
    </citation>
    <scope>NUCLEOTIDE SEQUENCE</scope>
    <source>
        <strain evidence="3">DS1006</strain>
        <strain evidence="4 5">DS1016</strain>
    </source>
</reference>
<dbReference type="InterPro" id="IPR058787">
    <property type="entry name" value="ApnL_M"/>
</dbReference>
<evidence type="ECO:0000313" key="4">
    <source>
        <dbReference type="EMBL" id="MDQ0180730.1"/>
    </source>
</evidence>
<feature type="domain" description="D-apionate lactonase N-terminal" evidence="1">
    <location>
        <begin position="12"/>
        <end position="224"/>
    </location>
</feature>
<protein>
    <submittedName>
        <fullName evidence="3">Uncharacterized protein</fullName>
    </submittedName>
</protein>
<evidence type="ECO:0000313" key="5">
    <source>
        <dbReference type="Proteomes" id="UP001230951"/>
    </source>
</evidence>
<dbReference type="Pfam" id="PF25837">
    <property type="entry name" value="Apionate_lact_N"/>
    <property type="match status" value="1"/>
</dbReference>
<dbReference type="InterPro" id="IPR058788">
    <property type="entry name" value="ApnL_N"/>
</dbReference>
<gene>
    <name evidence="3" type="ORF">J2S90_001796</name>
    <name evidence="4" type="ORF">J2S93_002157</name>
</gene>
<accession>A0AAW8D7F5</accession>
<keyword evidence="5" id="KW-1185">Reference proteome</keyword>
<dbReference type="RefSeq" id="WP_306960754.1">
    <property type="nucleotide sequence ID" value="NZ_JAUSRG010000003.1"/>
</dbReference>
<comment type="caution">
    <text evidence="3">The sequence shown here is derived from an EMBL/GenBank/DDBJ whole genome shotgun (WGS) entry which is preliminary data.</text>
</comment>
<evidence type="ECO:0000259" key="1">
    <source>
        <dbReference type="Pfam" id="PF25837"/>
    </source>
</evidence>
<dbReference type="Proteomes" id="UP001230951">
    <property type="component" value="Unassembled WGS sequence"/>
</dbReference>
<name>A0AAW8D7F5_9MICC</name>
<sequence>MLNDENHARLFAPSETVEAAAWRAELRNDELSDITFNGMPVLRAIRAVVRDHDWRTLVPTVSRVAQHSRDGGVTLLLDIDFAGFGSSYTGELAIHFTKNSVKVTFDGVAPAAFRSNRIGLVVLHRPDDAGRAVTIGSPGGASTPSFFPVDISPHQPFLDLSSMEWERDGTRFRLDFHGDVFETEDQRNWTDASFKTYSTPLSKPFPVEVSAGDRVHQSVLLTVTPGSATAVPRPASKGVFTVLDGGTARVPALSLSATSATAPRTRSEPIPGLDALLLELVPGPDTERTVRGAADEATDLNVPLDVRLSVDSPQRIGELLELLPLDNVLRLAVFDASSHVTEPELWAELRDETRRREFSGALLAGARSHFTELNRSADRLPPDADAVSFSITPQMHATEVPHVVETLPMQRLVALNALRIGPGRPLHLGPVTLKARFNAVATERDDAAAEAMATDPLQPEGFTAAWLLGSIAALSVPGVESVSYFEATGPRGIRGPGGLTPAGELLAALAAVRGCEVLEVAGEVPGVVLYPVRDGGRTVLFAANLTAQALSVVVRLPGSDTTNLEFEPWTAVVRRVD</sequence>
<dbReference type="Proteomes" id="UP001242995">
    <property type="component" value="Unassembled WGS sequence"/>
</dbReference>
<dbReference type="AlphaFoldDB" id="A0AAW8D7F5"/>
<evidence type="ECO:0000259" key="2">
    <source>
        <dbReference type="Pfam" id="PF25838"/>
    </source>
</evidence>
<proteinExistence type="predicted"/>
<organism evidence="3 6">
    <name type="scientific">Arthrobacter bambusae</name>
    <dbReference type="NCBI Taxonomy" id="1338426"/>
    <lineage>
        <taxon>Bacteria</taxon>
        <taxon>Bacillati</taxon>
        <taxon>Actinomycetota</taxon>
        <taxon>Actinomycetes</taxon>
        <taxon>Micrococcales</taxon>
        <taxon>Micrococcaceae</taxon>
        <taxon>Arthrobacter</taxon>
    </lineage>
</organism>
<feature type="domain" description="D-apionate lactonase TIM barrel" evidence="2">
    <location>
        <begin position="346"/>
        <end position="514"/>
    </location>
</feature>
<evidence type="ECO:0000313" key="6">
    <source>
        <dbReference type="Proteomes" id="UP001242995"/>
    </source>
</evidence>
<dbReference type="EMBL" id="JAUSRG010000003">
    <property type="protein sequence ID" value="MDP9904841.1"/>
    <property type="molecule type" value="Genomic_DNA"/>
</dbReference>
<evidence type="ECO:0000313" key="3">
    <source>
        <dbReference type="EMBL" id="MDP9904841.1"/>
    </source>
</evidence>
<dbReference type="Pfam" id="PF25838">
    <property type="entry name" value="Apionate_lact_M"/>
    <property type="match status" value="1"/>
</dbReference>
<dbReference type="EMBL" id="JAUSTF010000004">
    <property type="protein sequence ID" value="MDQ0180730.1"/>
    <property type="molecule type" value="Genomic_DNA"/>
</dbReference>